<feature type="signal peptide" evidence="1">
    <location>
        <begin position="1"/>
        <end position="25"/>
    </location>
</feature>
<evidence type="ECO:0008006" key="3">
    <source>
        <dbReference type="Google" id="ProtNLM"/>
    </source>
</evidence>
<sequence length="218" mass="25034">MKWQPVISYGALLSLLLLTPSAAFSTGNKAFTESVIIFNTICAKCHEAQCSGRLSFDEAFEKSTSHILRHYGQASGKQWLQKELFDVLNHMKIKCAYYPMRAPVPLKRVWGKDILDKFSTLMERNYFIPVGKLAPGPYRIELELEKDVKVTVHLISAEFEMAVEDCFQSSNRRIDIPVFIKESGDYYLRMYPRETAKLVRLSIKPQESKTQQNKKSAE</sequence>
<accession>A0A831NTC0</accession>
<dbReference type="AlphaFoldDB" id="A0A831NTC0"/>
<protein>
    <recommendedName>
        <fullName evidence="3">Cytochrome c domain-containing protein</fullName>
    </recommendedName>
</protein>
<dbReference type="Proteomes" id="UP000885822">
    <property type="component" value="Unassembled WGS sequence"/>
</dbReference>
<feature type="chain" id="PRO_5032665063" description="Cytochrome c domain-containing protein" evidence="1">
    <location>
        <begin position="26"/>
        <end position="218"/>
    </location>
</feature>
<dbReference type="EMBL" id="DRCV01000109">
    <property type="protein sequence ID" value="HDK37852.1"/>
    <property type="molecule type" value="Genomic_DNA"/>
</dbReference>
<keyword evidence="1" id="KW-0732">Signal</keyword>
<reference evidence="2" key="1">
    <citation type="journal article" date="2020" name="mSystems">
        <title>Genome- and Community-Level Interaction Insights into Carbon Utilization and Element Cycling Functions of Hydrothermarchaeota in Hydrothermal Sediment.</title>
        <authorList>
            <person name="Zhou Z."/>
            <person name="Liu Y."/>
            <person name="Xu W."/>
            <person name="Pan J."/>
            <person name="Luo Z.H."/>
            <person name="Li M."/>
        </authorList>
    </citation>
    <scope>NUCLEOTIDE SEQUENCE [LARGE SCALE GENOMIC DNA]</scope>
    <source>
        <strain evidence="2">HyVt-26</strain>
    </source>
</reference>
<proteinExistence type="predicted"/>
<evidence type="ECO:0000313" key="2">
    <source>
        <dbReference type="EMBL" id="HDK37852.1"/>
    </source>
</evidence>
<name>A0A831NTC0_9GAMM</name>
<gene>
    <name evidence="2" type="ORF">ENG92_02405</name>
</gene>
<evidence type="ECO:0000256" key="1">
    <source>
        <dbReference type="SAM" id="SignalP"/>
    </source>
</evidence>
<comment type="caution">
    <text evidence="2">The sequence shown here is derived from an EMBL/GenBank/DDBJ whole genome shotgun (WGS) entry which is preliminary data.</text>
</comment>
<organism evidence="2">
    <name type="scientific">Thiolapillus brandeum</name>
    <dbReference type="NCBI Taxonomy" id="1076588"/>
    <lineage>
        <taxon>Bacteria</taxon>
        <taxon>Pseudomonadati</taxon>
        <taxon>Pseudomonadota</taxon>
        <taxon>Gammaproteobacteria</taxon>
        <taxon>Chromatiales</taxon>
        <taxon>Sedimenticolaceae</taxon>
        <taxon>Thiolapillus</taxon>
    </lineage>
</organism>